<evidence type="ECO:0000313" key="3">
    <source>
        <dbReference type="Proteomes" id="UP000028411"/>
    </source>
</evidence>
<feature type="transmembrane region" description="Helical" evidence="1">
    <location>
        <begin position="145"/>
        <end position="166"/>
    </location>
</feature>
<feature type="transmembrane region" description="Helical" evidence="1">
    <location>
        <begin position="390"/>
        <end position="409"/>
    </location>
</feature>
<dbReference type="PATRIC" id="fig|46429.4.peg.1633"/>
<feature type="transmembrane region" description="Helical" evidence="1">
    <location>
        <begin position="310"/>
        <end position="330"/>
    </location>
</feature>
<feature type="transmembrane region" description="Helical" evidence="1">
    <location>
        <begin position="77"/>
        <end position="96"/>
    </location>
</feature>
<evidence type="ECO:0000256" key="1">
    <source>
        <dbReference type="SAM" id="Phobius"/>
    </source>
</evidence>
<evidence type="ECO:0000313" key="2">
    <source>
        <dbReference type="EMBL" id="KEQ53976.1"/>
    </source>
</evidence>
<comment type="caution">
    <text evidence="2">The sequence shown here is derived from an EMBL/GenBank/DDBJ whole genome shotgun (WGS) entry which is preliminary data.</text>
</comment>
<keyword evidence="1" id="KW-0812">Transmembrane</keyword>
<dbReference type="eggNOG" id="ENOG502ZBCR">
    <property type="taxonomic scope" value="Bacteria"/>
</dbReference>
<feature type="transmembrane region" description="Helical" evidence="1">
    <location>
        <begin position="213"/>
        <end position="240"/>
    </location>
</feature>
<keyword evidence="1" id="KW-0472">Membrane</keyword>
<dbReference type="AlphaFoldDB" id="A0A081RFK3"/>
<gene>
    <name evidence="2" type="ORF">BV95_01664</name>
</gene>
<evidence type="ECO:0008006" key="4">
    <source>
        <dbReference type="Google" id="ProtNLM"/>
    </source>
</evidence>
<keyword evidence="1" id="KW-1133">Transmembrane helix</keyword>
<accession>A0A081RFK3</accession>
<feature type="transmembrane region" description="Helical" evidence="1">
    <location>
        <begin position="178"/>
        <end position="207"/>
    </location>
</feature>
<feature type="transmembrane region" description="Helical" evidence="1">
    <location>
        <begin position="336"/>
        <end position="356"/>
    </location>
</feature>
<name>A0A081RFK3_SPHCR</name>
<proteinExistence type="predicted"/>
<reference evidence="2 3" key="1">
    <citation type="submission" date="2014-02" db="EMBL/GenBank/DDBJ databases">
        <title>Whole genome sequence of Sphingobium chlorophenolicum NBRC 16172.</title>
        <authorList>
            <person name="Gan H.M."/>
            <person name="Gan H.Y."/>
            <person name="Chew T.H."/>
            <person name="Savka M.A."/>
        </authorList>
    </citation>
    <scope>NUCLEOTIDE SEQUENCE [LARGE SCALE GENOMIC DNA]</scope>
    <source>
        <strain evidence="2 3">NBRC 16172</strain>
    </source>
</reference>
<feature type="transmembrane region" description="Helical" evidence="1">
    <location>
        <begin position="247"/>
        <end position="265"/>
    </location>
</feature>
<feature type="transmembrane region" description="Helical" evidence="1">
    <location>
        <begin position="363"/>
        <end position="378"/>
    </location>
</feature>
<dbReference type="EMBL" id="JFHR01000015">
    <property type="protein sequence ID" value="KEQ53976.1"/>
    <property type="molecule type" value="Genomic_DNA"/>
</dbReference>
<dbReference type="Proteomes" id="UP000028411">
    <property type="component" value="Unassembled WGS sequence"/>
</dbReference>
<sequence length="579" mass="65627">MQAENPPMPNGMERMVLNEAHRNAGLSSQTIFGLHTDRRIDHDFAALPFVANRSLNLREFSQGGEMERNVSVRASRAAWLVIAALILGFQAALVLLHEPWLDEWQSLQLAVQSPSLAELLANLRYEGHPPLYYLLLRATASIVPLPWVFATVQLPIALSTQGLILFRSFPNRLYRLCFALSAFVLIDYGTIARSLSLGVLLFLTAWAFRKYRWAWAALILLPAVDFLFGVLSLACLLIFWLDRNWSWTGFVLWMVSALFAAWTVIPAPDVVPALPPPSSPLVSVLVFLANLAQLLVPLPLSTKGLAWNTTFPVVIACITGFFAIVAAYFMKLAIPYHRIALGVFCGICLLFSLLVYMLPIRHLSLLALLLIALVWREQEMGIRHSPLFPTWLFVTTVCGLFLGGVNLVYPFDTGAQAAAWLRQSGLMHKHWVSVPDSRAQGIAMLNGMRFTRLGKVCQQDFTRWNNDLHPRSDTMNIEQLKNLAKYYGRFYILSDRRIIIPGEIRQLFYVPKGFNGQDYYFYEFGHHLAESGLRPSECRPGTLRLPPWSLQEQKVRSRIRQRFQALFGLDLTKDEVLLR</sequence>
<feature type="transmembrane region" description="Helical" evidence="1">
    <location>
        <begin position="277"/>
        <end position="298"/>
    </location>
</feature>
<protein>
    <recommendedName>
        <fullName evidence="4">Glycosyltransferase RgtA/B/C/D-like domain-containing protein</fullName>
    </recommendedName>
</protein>
<organism evidence="2 3">
    <name type="scientific">Sphingobium chlorophenolicum</name>
    <dbReference type="NCBI Taxonomy" id="46429"/>
    <lineage>
        <taxon>Bacteria</taxon>
        <taxon>Pseudomonadati</taxon>
        <taxon>Pseudomonadota</taxon>
        <taxon>Alphaproteobacteria</taxon>
        <taxon>Sphingomonadales</taxon>
        <taxon>Sphingomonadaceae</taxon>
        <taxon>Sphingobium</taxon>
    </lineage>
</organism>